<name>A0A0E2HB63_9FIRM</name>
<accession>A0A0E2HB63</accession>
<evidence type="ECO:0000313" key="1">
    <source>
        <dbReference type="EMBL" id="ENZ15184.1"/>
    </source>
</evidence>
<sequence>MAFIPGPALLDFLSHLLHTTFITDGRQLKMNQRYVDELRQKYIKNPPEGMTPKLVKDMTDSDLLDMHYFLTEDDDLDDDGWEEGFYIDLF</sequence>
<dbReference type="HOGENOM" id="CLU_172182_0_0_9"/>
<dbReference type="Proteomes" id="UP000013085">
    <property type="component" value="Unassembled WGS sequence"/>
</dbReference>
<reference evidence="1 2" key="1">
    <citation type="submission" date="2013-01" db="EMBL/GenBank/DDBJ databases">
        <title>The Genome Sequence of Clostridium clostridioforme 90A8.</title>
        <authorList>
            <consortium name="The Broad Institute Genome Sequencing Platform"/>
            <person name="Earl A."/>
            <person name="Ward D."/>
            <person name="Feldgarden M."/>
            <person name="Gevers D."/>
            <person name="Courvalin P."/>
            <person name="Lambert T."/>
            <person name="Walker B."/>
            <person name="Young S.K."/>
            <person name="Zeng Q."/>
            <person name="Gargeya S."/>
            <person name="Fitzgerald M."/>
            <person name="Haas B."/>
            <person name="Abouelleil A."/>
            <person name="Alvarado L."/>
            <person name="Arachchi H.M."/>
            <person name="Berlin A.M."/>
            <person name="Chapman S.B."/>
            <person name="Dewar J."/>
            <person name="Goldberg J."/>
            <person name="Griggs A."/>
            <person name="Gujja S."/>
            <person name="Hansen M."/>
            <person name="Howarth C."/>
            <person name="Imamovic A."/>
            <person name="Larimer J."/>
            <person name="McCowan C."/>
            <person name="Murphy C."/>
            <person name="Neiman D."/>
            <person name="Pearson M."/>
            <person name="Priest M."/>
            <person name="Roberts A."/>
            <person name="Saif S."/>
            <person name="Shea T."/>
            <person name="Sisk P."/>
            <person name="Sykes S."/>
            <person name="Wortman J."/>
            <person name="Nusbaum C."/>
            <person name="Birren B."/>
        </authorList>
    </citation>
    <scope>NUCLEOTIDE SEQUENCE [LARGE SCALE GENOMIC DNA]</scope>
    <source>
        <strain evidence="1 2">90A8</strain>
    </source>
</reference>
<dbReference type="AlphaFoldDB" id="A0A0E2HB63"/>
<protein>
    <submittedName>
        <fullName evidence="1">Uncharacterized protein</fullName>
    </submittedName>
</protein>
<proteinExistence type="predicted"/>
<gene>
    <name evidence="1" type="ORF">HMPREF1090_02244</name>
</gene>
<evidence type="ECO:0000313" key="2">
    <source>
        <dbReference type="Proteomes" id="UP000013085"/>
    </source>
</evidence>
<organism evidence="1 2">
    <name type="scientific">[Clostridium] clostridioforme 90A8</name>
    <dbReference type="NCBI Taxonomy" id="999408"/>
    <lineage>
        <taxon>Bacteria</taxon>
        <taxon>Bacillati</taxon>
        <taxon>Bacillota</taxon>
        <taxon>Clostridia</taxon>
        <taxon>Lachnospirales</taxon>
        <taxon>Lachnospiraceae</taxon>
        <taxon>Enterocloster</taxon>
    </lineage>
</organism>
<dbReference type="PATRIC" id="fig|999408.3.peg.2408"/>
<comment type="caution">
    <text evidence="1">The sequence shown here is derived from an EMBL/GenBank/DDBJ whole genome shotgun (WGS) entry which is preliminary data.</text>
</comment>
<dbReference type="EMBL" id="AGYR01000023">
    <property type="protein sequence ID" value="ENZ15184.1"/>
    <property type="molecule type" value="Genomic_DNA"/>
</dbReference>